<dbReference type="RefSeq" id="WP_225359447.1">
    <property type="nucleotide sequence ID" value="NZ_NGPH01000018.1"/>
</dbReference>
<accession>A0A256VL77</accession>
<comment type="caution">
    <text evidence="1">The sequence shown here is derived from an EMBL/GenBank/DDBJ whole genome shotgun (WGS) entry which is preliminary data.</text>
</comment>
<dbReference type="AlphaFoldDB" id="A0A256VL77"/>
<dbReference type="EMBL" id="NGQC01000021">
    <property type="protein sequence ID" value="OYT04456.1"/>
    <property type="molecule type" value="Genomic_DNA"/>
</dbReference>
<evidence type="ECO:0000313" key="1">
    <source>
        <dbReference type="EMBL" id="OYT04456.1"/>
    </source>
</evidence>
<gene>
    <name evidence="1" type="ORF">CBG21_02695</name>
</gene>
<reference evidence="1 2" key="2">
    <citation type="submission" date="2017-09" db="EMBL/GenBank/DDBJ databases">
        <title>Tripartite evolution among Lactobacillus johnsonii, Lactobacillus taiwanensis, Lactobacillus reuteri and their rodent host.</title>
        <authorList>
            <person name="Wang T."/>
            <person name="Knowles S."/>
            <person name="Cheng C."/>
        </authorList>
    </citation>
    <scope>NUCLEOTIDE SEQUENCE [LARGE SCALE GENOMIC DNA]</scope>
    <source>
        <strain evidence="1 2">103v</strain>
    </source>
</reference>
<protein>
    <submittedName>
        <fullName evidence="1">Uncharacterized protein</fullName>
    </submittedName>
</protein>
<reference evidence="2" key="1">
    <citation type="submission" date="2017-05" db="EMBL/GenBank/DDBJ databases">
        <authorList>
            <person name="Lin X.B."/>
            <person name="Stothard P."/>
            <person name="Tasseva G."/>
            <person name="Walter J."/>
        </authorList>
    </citation>
    <scope>NUCLEOTIDE SEQUENCE [LARGE SCALE GENOMIC DNA]</scope>
    <source>
        <strain evidence="2">103v</strain>
    </source>
</reference>
<proteinExistence type="predicted"/>
<sequence>MKELSLKTPSKAELIEVIHTVATRGKGVHGDPIRNVDQYWSKDGKLLAEKDIIRDMEVTHGEIEK</sequence>
<name>A0A256VL77_LIMRT</name>
<dbReference type="Proteomes" id="UP000216122">
    <property type="component" value="Unassembled WGS sequence"/>
</dbReference>
<organism evidence="1 2">
    <name type="scientific">Limosilactobacillus reuteri</name>
    <name type="common">Lactobacillus reuteri</name>
    <dbReference type="NCBI Taxonomy" id="1598"/>
    <lineage>
        <taxon>Bacteria</taxon>
        <taxon>Bacillati</taxon>
        <taxon>Bacillota</taxon>
        <taxon>Bacilli</taxon>
        <taxon>Lactobacillales</taxon>
        <taxon>Lactobacillaceae</taxon>
        <taxon>Limosilactobacillus</taxon>
    </lineage>
</organism>
<evidence type="ECO:0000313" key="2">
    <source>
        <dbReference type="Proteomes" id="UP000216122"/>
    </source>
</evidence>